<gene>
    <name evidence="2" type="ORF">GCM10008942_07500</name>
</gene>
<evidence type="ECO:0000256" key="1">
    <source>
        <dbReference type="SAM" id="Phobius"/>
    </source>
</evidence>
<organism evidence="2 3">
    <name type="scientific">Rhizomicrobium electricum</name>
    <dbReference type="NCBI Taxonomy" id="480070"/>
    <lineage>
        <taxon>Bacteria</taxon>
        <taxon>Pseudomonadati</taxon>
        <taxon>Pseudomonadota</taxon>
        <taxon>Alphaproteobacteria</taxon>
        <taxon>Micropepsales</taxon>
        <taxon>Micropepsaceae</taxon>
        <taxon>Rhizomicrobium</taxon>
    </lineage>
</organism>
<dbReference type="EMBL" id="BAAADD010000002">
    <property type="protein sequence ID" value="GAA0561572.1"/>
    <property type="molecule type" value="Genomic_DNA"/>
</dbReference>
<keyword evidence="1" id="KW-0472">Membrane</keyword>
<comment type="caution">
    <text evidence="2">The sequence shown here is derived from an EMBL/GenBank/DDBJ whole genome shotgun (WGS) entry which is preliminary data.</text>
</comment>
<name>A0ABN1E8U6_9PROT</name>
<sequence>MRILEIVAALIVALVAFVVFKLIGFVLHIALIGAAAGLIIGFLIARMVRRT</sequence>
<evidence type="ECO:0008006" key="4">
    <source>
        <dbReference type="Google" id="ProtNLM"/>
    </source>
</evidence>
<evidence type="ECO:0000313" key="2">
    <source>
        <dbReference type="EMBL" id="GAA0561572.1"/>
    </source>
</evidence>
<reference evidence="2 3" key="1">
    <citation type="journal article" date="2019" name="Int. J. Syst. Evol. Microbiol.">
        <title>The Global Catalogue of Microorganisms (GCM) 10K type strain sequencing project: providing services to taxonomists for standard genome sequencing and annotation.</title>
        <authorList>
            <consortium name="The Broad Institute Genomics Platform"/>
            <consortium name="The Broad Institute Genome Sequencing Center for Infectious Disease"/>
            <person name="Wu L."/>
            <person name="Ma J."/>
        </authorList>
    </citation>
    <scope>NUCLEOTIDE SEQUENCE [LARGE SCALE GENOMIC DNA]</scope>
    <source>
        <strain evidence="2 3">JCM 15089</strain>
    </source>
</reference>
<feature type="transmembrane region" description="Helical" evidence="1">
    <location>
        <begin position="7"/>
        <end position="23"/>
    </location>
</feature>
<protein>
    <recommendedName>
        <fullName evidence="4">Major facilitator superfamily (MFS) profile domain-containing protein</fullName>
    </recommendedName>
</protein>
<keyword evidence="1" id="KW-1133">Transmembrane helix</keyword>
<accession>A0ABN1E8U6</accession>
<feature type="transmembrane region" description="Helical" evidence="1">
    <location>
        <begin position="29"/>
        <end position="48"/>
    </location>
</feature>
<keyword evidence="3" id="KW-1185">Reference proteome</keyword>
<keyword evidence="1" id="KW-0812">Transmembrane</keyword>
<dbReference type="RefSeq" id="WP_166932135.1">
    <property type="nucleotide sequence ID" value="NZ_BAAADD010000002.1"/>
</dbReference>
<evidence type="ECO:0000313" key="3">
    <source>
        <dbReference type="Proteomes" id="UP001499951"/>
    </source>
</evidence>
<proteinExistence type="predicted"/>
<dbReference type="Proteomes" id="UP001499951">
    <property type="component" value="Unassembled WGS sequence"/>
</dbReference>